<dbReference type="GO" id="GO:0003735">
    <property type="term" value="F:structural constituent of ribosome"/>
    <property type="evidence" value="ECO:0007669"/>
    <property type="project" value="InterPro"/>
</dbReference>
<dbReference type="Proteomes" id="UP000821853">
    <property type="component" value="Chromosome 9"/>
</dbReference>
<evidence type="ECO:0000256" key="2">
    <source>
        <dbReference type="ARBA" id="ARBA00022980"/>
    </source>
</evidence>
<keyword evidence="2" id="KW-0689">Ribosomal protein</keyword>
<name>A0A9J6H280_HAELO</name>
<evidence type="ECO:0000313" key="6">
    <source>
        <dbReference type="Proteomes" id="UP000821853"/>
    </source>
</evidence>
<organism evidence="5 6">
    <name type="scientific">Haemaphysalis longicornis</name>
    <name type="common">Bush tick</name>
    <dbReference type="NCBI Taxonomy" id="44386"/>
    <lineage>
        <taxon>Eukaryota</taxon>
        <taxon>Metazoa</taxon>
        <taxon>Ecdysozoa</taxon>
        <taxon>Arthropoda</taxon>
        <taxon>Chelicerata</taxon>
        <taxon>Arachnida</taxon>
        <taxon>Acari</taxon>
        <taxon>Parasitiformes</taxon>
        <taxon>Ixodida</taxon>
        <taxon>Ixodoidea</taxon>
        <taxon>Ixodidae</taxon>
        <taxon>Haemaphysalinae</taxon>
        <taxon>Haemaphysalis</taxon>
    </lineage>
</organism>
<evidence type="ECO:0000313" key="5">
    <source>
        <dbReference type="EMBL" id="KAH9381136.1"/>
    </source>
</evidence>
<dbReference type="SUPFAM" id="SSF56808">
    <property type="entry name" value="Ribosomal protein L1"/>
    <property type="match status" value="1"/>
</dbReference>
<dbReference type="PIRSF" id="PIRSF002155">
    <property type="entry name" value="Ribosomal_L1"/>
    <property type="match status" value="1"/>
</dbReference>
<dbReference type="Gene3D" id="3.30.190.20">
    <property type="match status" value="1"/>
</dbReference>
<dbReference type="PANTHER" id="PTHR23105">
    <property type="entry name" value="RIBOSOMAL PROTEIN L7AE FAMILY MEMBER"/>
    <property type="match status" value="1"/>
</dbReference>
<dbReference type="VEuPathDB" id="VectorBase:HLOH_049484"/>
<dbReference type="GO" id="GO:0015934">
    <property type="term" value="C:large ribosomal subunit"/>
    <property type="evidence" value="ECO:0007669"/>
    <property type="project" value="InterPro"/>
</dbReference>
<dbReference type="InterPro" id="IPR050257">
    <property type="entry name" value="eL8/uL1-like"/>
</dbReference>
<gene>
    <name evidence="5" type="ORF">HPB48_020793</name>
</gene>
<dbReference type="Pfam" id="PF00687">
    <property type="entry name" value="Ribosomal_L1"/>
    <property type="match status" value="1"/>
</dbReference>
<dbReference type="InterPro" id="IPR016095">
    <property type="entry name" value="Ribosomal_uL1_3-a/b-sand"/>
</dbReference>
<comment type="caution">
    <text evidence="5">The sequence shown here is derived from an EMBL/GenBank/DDBJ whole genome shotgun (WGS) entry which is preliminary data.</text>
</comment>
<dbReference type="OrthoDB" id="2449818at2759"/>
<dbReference type="AlphaFoldDB" id="A0A9J6H280"/>
<dbReference type="InterPro" id="IPR023674">
    <property type="entry name" value="Ribosomal_uL1-like"/>
</dbReference>
<comment type="similarity">
    <text evidence="1">Belongs to the universal ribosomal protein uL1 family.</text>
</comment>
<dbReference type="InterPro" id="IPR028364">
    <property type="entry name" value="Ribosomal_uL1/biogenesis"/>
</dbReference>
<dbReference type="GO" id="GO:0003723">
    <property type="term" value="F:RNA binding"/>
    <property type="evidence" value="ECO:0007669"/>
    <property type="project" value="InterPro"/>
</dbReference>
<sequence length="218" mass="24938">MDARITRETLYACVNAVLEHSISKQRRFLESVDMMIVLQNYDHKKDGLIKGTFQFKYIPKPRFKVCLLGDKLHCAEARANGIDWMDRKAIDRLMKSKKLVKKLASRYDAFIASPMIIKKVPRIMGPGLYRAKKHPMLVTHEQTLMSRVKEVKATVNFTSSKKSNCLGFAVGNVKLTADQLVDNIEGVVTYLLTRLPKGWDNIRCMHIKSTMGPRQLIL</sequence>
<reference evidence="5 6" key="1">
    <citation type="journal article" date="2020" name="Cell">
        <title>Large-Scale Comparative Analyses of Tick Genomes Elucidate Their Genetic Diversity and Vector Capacities.</title>
        <authorList>
            <consortium name="Tick Genome and Microbiome Consortium (TIGMIC)"/>
            <person name="Jia N."/>
            <person name="Wang J."/>
            <person name="Shi W."/>
            <person name="Du L."/>
            <person name="Sun Y."/>
            <person name="Zhan W."/>
            <person name="Jiang J.F."/>
            <person name="Wang Q."/>
            <person name="Zhang B."/>
            <person name="Ji P."/>
            <person name="Bell-Sakyi L."/>
            <person name="Cui X.M."/>
            <person name="Yuan T.T."/>
            <person name="Jiang B.G."/>
            <person name="Yang W.F."/>
            <person name="Lam T.T."/>
            <person name="Chang Q.C."/>
            <person name="Ding S.J."/>
            <person name="Wang X.J."/>
            <person name="Zhu J.G."/>
            <person name="Ruan X.D."/>
            <person name="Zhao L."/>
            <person name="Wei J.T."/>
            <person name="Ye R.Z."/>
            <person name="Que T.C."/>
            <person name="Du C.H."/>
            <person name="Zhou Y.H."/>
            <person name="Cheng J.X."/>
            <person name="Dai P.F."/>
            <person name="Guo W.B."/>
            <person name="Han X.H."/>
            <person name="Huang E.J."/>
            <person name="Li L.F."/>
            <person name="Wei W."/>
            <person name="Gao Y.C."/>
            <person name="Liu J.Z."/>
            <person name="Shao H.Z."/>
            <person name="Wang X."/>
            <person name="Wang C.C."/>
            <person name="Yang T.C."/>
            <person name="Huo Q.B."/>
            <person name="Li W."/>
            <person name="Chen H.Y."/>
            <person name="Chen S.E."/>
            <person name="Zhou L.G."/>
            <person name="Ni X.B."/>
            <person name="Tian J.H."/>
            <person name="Sheng Y."/>
            <person name="Liu T."/>
            <person name="Pan Y.S."/>
            <person name="Xia L.Y."/>
            <person name="Li J."/>
            <person name="Zhao F."/>
            <person name="Cao W.C."/>
        </authorList>
    </citation>
    <scope>NUCLEOTIDE SEQUENCE [LARGE SCALE GENOMIC DNA]</scope>
    <source>
        <strain evidence="5">HaeL-2018</strain>
    </source>
</reference>
<accession>A0A9J6H280</accession>
<evidence type="ECO:0000256" key="1">
    <source>
        <dbReference type="ARBA" id="ARBA00010531"/>
    </source>
</evidence>
<evidence type="ECO:0000256" key="3">
    <source>
        <dbReference type="ARBA" id="ARBA00023274"/>
    </source>
</evidence>
<proteinExistence type="inferred from homology"/>
<dbReference type="Gene3D" id="3.40.50.790">
    <property type="match status" value="1"/>
</dbReference>
<dbReference type="EMBL" id="JABSTR010000011">
    <property type="protein sequence ID" value="KAH9381136.1"/>
    <property type="molecule type" value="Genomic_DNA"/>
</dbReference>
<evidence type="ECO:0000256" key="4">
    <source>
        <dbReference type="ARBA" id="ARBA00035241"/>
    </source>
</evidence>
<dbReference type="GO" id="GO:0006412">
    <property type="term" value="P:translation"/>
    <property type="evidence" value="ECO:0007669"/>
    <property type="project" value="InterPro"/>
</dbReference>
<keyword evidence="3" id="KW-0687">Ribonucleoprotein</keyword>
<dbReference type="CDD" id="cd00403">
    <property type="entry name" value="Ribosomal_L1"/>
    <property type="match status" value="1"/>
</dbReference>
<protein>
    <recommendedName>
        <fullName evidence="4">Large ribosomal subunit protein uL1</fullName>
    </recommendedName>
</protein>
<keyword evidence="6" id="KW-1185">Reference proteome</keyword>
<dbReference type="InterPro" id="IPR002143">
    <property type="entry name" value="Ribosomal_uL1"/>
</dbReference>